<name>A0A7Y9C6K3_9FLAO</name>
<keyword evidence="4" id="KW-0503">Monooxygenase</keyword>
<keyword evidence="3" id="KW-0560">Oxidoreductase</keyword>
<dbReference type="PANTHER" id="PTHR30011">
    <property type="entry name" value="ALKANESULFONATE MONOOXYGENASE-RELATED"/>
    <property type="match status" value="1"/>
</dbReference>
<dbReference type="AlphaFoldDB" id="A0A7Y9C6K3"/>
<evidence type="ECO:0000256" key="1">
    <source>
        <dbReference type="ARBA" id="ARBA00022630"/>
    </source>
</evidence>
<organism evidence="6 7">
    <name type="scientific">Flavobacterium agri</name>
    <dbReference type="NCBI Taxonomy" id="2743471"/>
    <lineage>
        <taxon>Bacteria</taxon>
        <taxon>Pseudomonadati</taxon>
        <taxon>Bacteroidota</taxon>
        <taxon>Flavobacteriia</taxon>
        <taxon>Flavobacteriales</taxon>
        <taxon>Flavobacteriaceae</taxon>
        <taxon>Flavobacterium</taxon>
    </lineage>
</organism>
<gene>
    <name evidence="6" type="ORF">HZF10_11370</name>
</gene>
<evidence type="ECO:0000313" key="6">
    <source>
        <dbReference type="EMBL" id="NYA71524.1"/>
    </source>
</evidence>
<keyword evidence="7" id="KW-1185">Reference proteome</keyword>
<dbReference type="SUPFAM" id="SSF51679">
    <property type="entry name" value="Bacterial luciferase-like"/>
    <property type="match status" value="1"/>
</dbReference>
<evidence type="ECO:0000259" key="5">
    <source>
        <dbReference type="Pfam" id="PF00296"/>
    </source>
</evidence>
<dbReference type="InterPro" id="IPR020020">
    <property type="entry name" value="Luciferase-type_oxidoreductase"/>
</dbReference>
<dbReference type="RefSeq" id="WP_176006326.1">
    <property type="nucleotide sequence ID" value="NZ_JABWMI010000011.1"/>
</dbReference>
<keyword evidence="1" id="KW-0285">Flavoprotein</keyword>
<keyword evidence="2" id="KW-0288">FMN</keyword>
<evidence type="ECO:0000256" key="2">
    <source>
        <dbReference type="ARBA" id="ARBA00022643"/>
    </source>
</evidence>
<dbReference type="GO" id="GO:0016705">
    <property type="term" value="F:oxidoreductase activity, acting on paired donors, with incorporation or reduction of molecular oxygen"/>
    <property type="evidence" value="ECO:0007669"/>
    <property type="project" value="InterPro"/>
</dbReference>
<dbReference type="NCBIfam" id="TIGR03571">
    <property type="entry name" value="lucif_BA3436"/>
    <property type="match status" value="1"/>
</dbReference>
<dbReference type="InterPro" id="IPR051260">
    <property type="entry name" value="Diverse_substr_monoxygenases"/>
</dbReference>
<dbReference type="EMBL" id="JACBJI010000004">
    <property type="protein sequence ID" value="NYA71524.1"/>
    <property type="molecule type" value="Genomic_DNA"/>
</dbReference>
<proteinExistence type="predicted"/>
<evidence type="ECO:0000256" key="4">
    <source>
        <dbReference type="ARBA" id="ARBA00023033"/>
    </source>
</evidence>
<evidence type="ECO:0000313" key="7">
    <source>
        <dbReference type="Proteomes" id="UP000535020"/>
    </source>
</evidence>
<evidence type="ECO:0000256" key="3">
    <source>
        <dbReference type="ARBA" id="ARBA00023002"/>
    </source>
</evidence>
<dbReference type="InterPro" id="IPR011251">
    <property type="entry name" value="Luciferase-like_dom"/>
</dbReference>
<protein>
    <submittedName>
        <fullName evidence="6">LLM class oxidoreductase</fullName>
    </submittedName>
</protein>
<reference evidence="6 7" key="1">
    <citation type="submission" date="2020-07" db="EMBL/GenBank/DDBJ databases">
        <authorList>
            <person name="Sun Q."/>
        </authorList>
    </citation>
    <scope>NUCLEOTIDE SEQUENCE [LARGE SCALE GENOMIC DNA]</scope>
    <source>
        <strain evidence="6 7">MAH-1</strain>
    </source>
</reference>
<sequence>MEKQAVQHKGYQRLFEPQKLSFGLIAPMKGYANSPFPDMNDHENLVKRTEDAGFGAIWLRDVPFYDPGFGDAGQLYDPMVYAGWLAAKTKDIVIGTAGVVLPLRDPILLAKQALSLDHLTNGRFILGIAGGDRPDEYPAFGIDFENRAERFRDAVEVMKAVWEQDFPVHKSEYYGQLTGNLDMVPKLKSGHLPLINIGRARQSLTWIAENTDGWIWHGPQARDVAGVMDMWQRRNENEYSPYGYAHFFDLDENPDAPVQVSGNFLTGGRNHLIEYWENQREQGLSHMLMNLKPSQRDPKAILDEFGEHILPVFKK</sequence>
<dbReference type="Gene3D" id="3.20.20.30">
    <property type="entry name" value="Luciferase-like domain"/>
    <property type="match status" value="1"/>
</dbReference>
<dbReference type="Pfam" id="PF00296">
    <property type="entry name" value="Bac_luciferase"/>
    <property type="match status" value="1"/>
</dbReference>
<dbReference type="PANTHER" id="PTHR30011:SF16">
    <property type="entry name" value="C2H2 FINGER DOMAIN TRANSCRIPTION FACTOR (EUROFUNG)-RELATED"/>
    <property type="match status" value="1"/>
</dbReference>
<comment type="caution">
    <text evidence="6">The sequence shown here is derived from an EMBL/GenBank/DDBJ whole genome shotgun (WGS) entry which is preliminary data.</text>
</comment>
<dbReference type="GO" id="GO:0004497">
    <property type="term" value="F:monooxygenase activity"/>
    <property type="evidence" value="ECO:0007669"/>
    <property type="project" value="UniProtKB-KW"/>
</dbReference>
<feature type="domain" description="Luciferase-like" evidence="5">
    <location>
        <begin position="33"/>
        <end position="235"/>
    </location>
</feature>
<accession>A0A7Y9C6K3</accession>
<dbReference type="Proteomes" id="UP000535020">
    <property type="component" value="Unassembled WGS sequence"/>
</dbReference>
<dbReference type="InterPro" id="IPR036661">
    <property type="entry name" value="Luciferase-like_sf"/>
</dbReference>